<dbReference type="Pfam" id="PF10181">
    <property type="entry name" value="PIG-H"/>
    <property type="match status" value="1"/>
</dbReference>
<dbReference type="PANTHER" id="PTHR15231:SF1">
    <property type="entry name" value="PHOSPHATIDYLINOSITOL N-ACETYLGLUCOSAMINYLTRANSFERASE SUBUNIT H"/>
    <property type="match status" value="1"/>
</dbReference>
<keyword evidence="4" id="KW-0472">Membrane</keyword>
<feature type="compositionally biased region" description="Polar residues" evidence="3">
    <location>
        <begin position="212"/>
        <end position="222"/>
    </location>
</feature>
<protein>
    <recommendedName>
        <fullName evidence="5">Phosphatidylinositol N-acetylglucosaminyltransferase subunit H conserved domain-containing protein</fullName>
    </recommendedName>
</protein>
<evidence type="ECO:0000256" key="3">
    <source>
        <dbReference type="SAM" id="MobiDB-lite"/>
    </source>
</evidence>
<feature type="transmembrane region" description="Helical" evidence="4">
    <location>
        <begin position="24"/>
        <end position="42"/>
    </location>
</feature>
<feature type="region of interest" description="Disordered" evidence="3">
    <location>
        <begin position="172"/>
        <end position="231"/>
    </location>
</feature>
<sequence length="231" mass="26749">MEYSCIPINNDVREYKISRKDRSLITYFDLFLLFTFICTVVKHQFYCQSLFKSFSTYFLVALILFRFYLKFFIVKEESLIVIREIGVQLKRKYFLRPSTVVEFIEKSKIEQIVINEGITKHNVIFYMAFIVEGKNKMILAFEELIPRIDTLLKIYKGTQSLIFNNPTTMSIPSSNTATTNTSSSTNSTPNNLNTPTLSQVNQNNNNNNNNNSLPTPTMSSTIDDSEDFNLK</sequence>
<keyword evidence="4" id="KW-1133">Transmembrane helix</keyword>
<dbReference type="InterPro" id="IPR019328">
    <property type="entry name" value="PIGH-H_dom"/>
</dbReference>
<feature type="domain" description="Phosphatidylinositol N-acetylglucosaminyltransferase subunit H conserved" evidence="5">
    <location>
        <begin position="78"/>
        <end position="142"/>
    </location>
</feature>
<evidence type="ECO:0000259" key="5">
    <source>
        <dbReference type="Pfam" id="PF10181"/>
    </source>
</evidence>
<feature type="compositionally biased region" description="Low complexity" evidence="3">
    <location>
        <begin position="172"/>
        <end position="211"/>
    </location>
</feature>
<evidence type="ECO:0000256" key="1">
    <source>
        <dbReference type="ARBA" id="ARBA00004687"/>
    </source>
</evidence>
<dbReference type="GO" id="GO:0000506">
    <property type="term" value="C:glycosylphosphatidylinositol-N-acetylglucosaminyltransferase (GPI-GnT) complex"/>
    <property type="evidence" value="ECO:0007669"/>
    <property type="project" value="InterPro"/>
</dbReference>
<dbReference type="PANTHER" id="PTHR15231">
    <property type="entry name" value="PHOSPHATIDYLINOSITOL N-ACETYLGLUCOSAMINYLTRANSFERASE SUBUNIT H"/>
    <property type="match status" value="1"/>
</dbReference>
<dbReference type="AlphaFoldDB" id="A0AAN7YZ56"/>
<evidence type="ECO:0000256" key="2">
    <source>
        <dbReference type="ARBA" id="ARBA00009610"/>
    </source>
</evidence>
<keyword evidence="4" id="KW-0812">Transmembrane</keyword>
<dbReference type="InterPro" id="IPR044215">
    <property type="entry name" value="PIG-H"/>
</dbReference>
<keyword evidence="7" id="KW-1185">Reference proteome</keyword>
<evidence type="ECO:0000313" key="7">
    <source>
        <dbReference type="Proteomes" id="UP001344447"/>
    </source>
</evidence>
<name>A0AAN7YZ56_9MYCE</name>
<reference evidence="6 7" key="1">
    <citation type="submission" date="2023-11" db="EMBL/GenBank/DDBJ databases">
        <title>Dfirmibasis_genome.</title>
        <authorList>
            <person name="Edelbroek B."/>
            <person name="Kjellin J."/>
            <person name="Jerlstrom-Hultqvist J."/>
            <person name="Soderbom F."/>
        </authorList>
    </citation>
    <scope>NUCLEOTIDE SEQUENCE [LARGE SCALE GENOMIC DNA]</scope>
    <source>
        <strain evidence="6 7">TNS-C-14</strain>
    </source>
</reference>
<feature type="transmembrane region" description="Helical" evidence="4">
    <location>
        <begin position="54"/>
        <end position="73"/>
    </location>
</feature>
<dbReference type="GO" id="GO:0006506">
    <property type="term" value="P:GPI anchor biosynthetic process"/>
    <property type="evidence" value="ECO:0007669"/>
    <property type="project" value="InterPro"/>
</dbReference>
<evidence type="ECO:0000313" key="6">
    <source>
        <dbReference type="EMBL" id="KAK5578045.1"/>
    </source>
</evidence>
<dbReference type="EMBL" id="JAVFKY010000004">
    <property type="protein sequence ID" value="KAK5578045.1"/>
    <property type="molecule type" value="Genomic_DNA"/>
</dbReference>
<proteinExistence type="inferred from homology"/>
<organism evidence="6 7">
    <name type="scientific">Dictyostelium firmibasis</name>
    <dbReference type="NCBI Taxonomy" id="79012"/>
    <lineage>
        <taxon>Eukaryota</taxon>
        <taxon>Amoebozoa</taxon>
        <taxon>Evosea</taxon>
        <taxon>Eumycetozoa</taxon>
        <taxon>Dictyostelia</taxon>
        <taxon>Dictyosteliales</taxon>
        <taxon>Dictyosteliaceae</taxon>
        <taxon>Dictyostelium</taxon>
    </lineage>
</organism>
<comment type="pathway">
    <text evidence="1">Glycolipid biosynthesis; glycosylphosphatidylinositol-anchor biosynthesis.</text>
</comment>
<dbReference type="Proteomes" id="UP001344447">
    <property type="component" value="Unassembled WGS sequence"/>
</dbReference>
<evidence type="ECO:0000256" key="4">
    <source>
        <dbReference type="SAM" id="Phobius"/>
    </source>
</evidence>
<comment type="similarity">
    <text evidence="2">Belongs to the PIGH family.</text>
</comment>
<accession>A0AAN7YZ56</accession>
<gene>
    <name evidence="6" type="ORF">RB653_002996</name>
</gene>
<comment type="caution">
    <text evidence="6">The sequence shown here is derived from an EMBL/GenBank/DDBJ whole genome shotgun (WGS) entry which is preliminary data.</text>
</comment>